<reference evidence="4 5" key="1">
    <citation type="submission" date="2018-11" db="EMBL/GenBank/DDBJ databases">
        <title>Whole genome sequence of Streptomyces chrestomyceticus NBRC 13444(T).</title>
        <authorList>
            <person name="Komaki H."/>
            <person name="Tamura T."/>
        </authorList>
    </citation>
    <scope>NUCLEOTIDE SEQUENCE [LARGE SCALE GENOMIC DNA]</scope>
    <source>
        <strain evidence="4 5">NBRC 13444</strain>
    </source>
</reference>
<dbReference type="GO" id="GO:0015833">
    <property type="term" value="P:peptide transport"/>
    <property type="evidence" value="ECO:0007669"/>
    <property type="project" value="TreeGrafter"/>
</dbReference>
<comment type="caution">
    <text evidence="4">The sequence shown here is derived from an EMBL/GenBank/DDBJ whole genome shotgun (WGS) entry which is preliminary data.</text>
</comment>
<dbReference type="Gene3D" id="3.90.76.10">
    <property type="entry name" value="Dipeptide-binding Protein, Domain 1"/>
    <property type="match status" value="1"/>
</dbReference>
<dbReference type="PROSITE" id="PS51257">
    <property type="entry name" value="PROKAR_LIPOPROTEIN"/>
    <property type="match status" value="1"/>
</dbReference>
<dbReference type="RefSeq" id="WP_244955030.1">
    <property type="nucleotide sequence ID" value="NZ_BHZC01000001.1"/>
</dbReference>
<dbReference type="GO" id="GO:0043190">
    <property type="term" value="C:ATP-binding cassette (ABC) transporter complex"/>
    <property type="evidence" value="ECO:0007669"/>
    <property type="project" value="InterPro"/>
</dbReference>
<dbReference type="PANTHER" id="PTHR30290:SF65">
    <property type="entry name" value="MONOACYL PHOSPHATIDYLINOSITOL TETRAMANNOSIDE-BINDING PROTEIN LPQW-RELATED"/>
    <property type="match status" value="1"/>
</dbReference>
<evidence type="ECO:0000256" key="2">
    <source>
        <dbReference type="SAM" id="SignalP"/>
    </source>
</evidence>
<name>A0A7U9PWQ1_9ACTN</name>
<dbReference type="Gene3D" id="3.10.105.10">
    <property type="entry name" value="Dipeptide-binding Protein, Domain 3"/>
    <property type="match status" value="1"/>
</dbReference>
<feature type="domain" description="Solute-binding protein family 5" evidence="3">
    <location>
        <begin position="111"/>
        <end position="474"/>
    </location>
</feature>
<dbReference type="AlphaFoldDB" id="A0A7U9PWQ1"/>
<dbReference type="PIRSF" id="PIRSF002741">
    <property type="entry name" value="MppA"/>
    <property type="match status" value="1"/>
</dbReference>
<proteinExistence type="predicted"/>
<dbReference type="CDD" id="cd08501">
    <property type="entry name" value="PBP2_Lpqw"/>
    <property type="match status" value="1"/>
</dbReference>
<dbReference type="InterPro" id="IPR000914">
    <property type="entry name" value="SBP_5_dom"/>
</dbReference>
<feature type="signal peptide" evidence="2">
    <location>
        <begin position="1"/>
        <end position="19"/>
    </location>
</feature>
<dbReference type="InterPro" id="IPR030678">
    <property type="entry name" value="Peptide/Ni-bd"/>
</dbReference>
<dbReference type="GeneID" id="95620538"/>
<dbReference type="InterPro" id="IPR039424">
    <property type="entry name" value="SBP_5"/>
</dbReference>
<dbReference type="Pfam" id="PF00496">
    <property type="entry name" value="SBP_bac_5"/>
    <property type="match status" value="1"/>
</dbReference>
<feature type="compositionally biased region" description="Low complexity" evidence="1">
    <location>
        <begin position="35"/>
        <end position="51"/>
    </location>
</feature>
<dbReference type="GO" id="GO:0042597">
    <property type="term" value="C:periplasmic space"/>
    <property type="evidence" value="ECO:0007669"/>
    <property type="project" value="UniProtKB-ARBA"/>
</dbReference>
<feature type="chain" id="PRO_5039476964" evidence="2">
    <location>
        <begin position="20"/>
        <end position="562"/>
    </location>
</feature>
<feature type="region of interest" description="Disordered" evidence="1">
    <location>
        <begin position="35"/>
        <end position="58"/>
    </location>
</feature>
<dbReference type="EMBL" id="BHZC01000001">
    <property type="protein sequence ID" value="GCD33800.1"/>
    <property type="molecule type" value="Genomic_DNA"/>
</dbReference>
<evidence type="ECO:0000259" key="3">
    <source>
        <dbReference type="Pfam" id="PF00496"/>
    </source>
</evidence>
<dbReference type="GO" id="GO:1904680">
    <property type="term" value="F:peptide transmembrane transporter activity"/>
    <property type="evidence" value="ECO:0007669"/>
    <property type="project" value="TreeGrafter"/>
</dbReference>
<organism evidence="4 5">
    <name type="scientific">Streptomyces chrestomyceticus JCM 4735</name>
    <dbReference type="NCBI Taxonomy" id="1306181"/>
    <lineage>
        <taxon>Bacteria</taxon>
        <taxon>Bacillati</taxon>
        <taxon>Actinomycetota</taxon>
        <taxon>Actinomycetes</taxon>
        <taxon>Kitasatosporales</taxon>
        <taxon>Streptomycetaceae</taxon>
        <taxon>Streptomyces</taxon>
    </lineage>
</organism>
<dbReference type="PANTHER" id="PTHR30290">
    <property type="entry name" value="PERIPLASMIC BINDING COMPONENT OF ABC TRANSPORTER"/>
    <property type="match status" value="1"/>
</dbReference>
<dbReference type="Gene3D" id="3.40.190.10">
    <property type="entry name" value="Periplasmic binding protein-like II"/>
    <property type="match status" value="1"/>
</dbReference>
<evidence type="ECO:0000256" key="1">
    <source>
        <dbReference type="SAM" id="MobiDB-lite"/>
    </source>
</evidence>
<evidence type="ECO:0000313" key="5">
    <source>
        <dbReference type="Proteomes" id="UP000287830"/>
    </source>
</evidence>
<accession>A0A7U9PWQ1</accession>
<dbReference type="SUPFAM" id="SSF53850">
    <property type="entry name" value="Periplasmic binding protein-like II"/>
    <property type="match status" value="1"/>
</dbReference>
<dbReference type="Proteomes" id="UP000287830">
    <property type="component" value="Unassembled WGS sequence"/>
</dbReference>
<protein>
    <submittedName>
        <fullName evidence="4">ABC transporter substrate-binding protein</fullName>
    </submittedName>
</protein>
<gene>
    <name evidence="4" type="ORF">OEIGOIKO_01524</name>
</gene>
<keyword evidence="2" id="KW-0732">Signal</keyword>
<sequence length="562" mass="61456">MNRARRAVALAVTTVLAVAAVTACGGPGGPVDGAHAGAAPQAGAQGLAPHPVSDLKQGGTMRVSVQQWITQSNPHQIDGTQGDASAITSMVEPSLFSLDAKGEPRPDPDFLASAKVVSTSPQVVSYRLNPQAKWSDGKPLGWRDFEAQWKALNGSDDRYRAATNSGYEQIGTVERGADDHEVRVTFSTPYADWQSLFDPLLPASLNATPESFEKGWVGRIPVTGNAWKVGAFDRTAQTVTLVPDPAWWGRKPRLDKIIYWALDGTSTLDAYLNKEIDDTSAVDPEKYQRLKNDRGADIRVGARWDQVTLSLNGGRGPLADVAVRQAVTLGVDRAALAKVAGKDLPFQPRALDNHFFMPDQAGYQDNTGGFGKRDVARARKLLDAAGWRDNGAGEPRTKDGRPLTLEYVMPGDALALQTDQAKLVQRMLGEIGVGVRLRRVPGSDYFDKYVHRGNYDLTQFRQVDRVFRASSYADYRMPRGDNAFTNYGRVSSPEVDRLLLEATRTTDVARQRTLYNQADARIWKLGHSIPLYQRPQIIAVRKGLVNHGAPASATRTRRRSAG</sequence>
<evidence type="ECO:0000313" key="4">
    <source>
        <dbReference type="EMBL" id="GCD33800.1"/>
    </source>
</evidence>